<evidence type="ECO:0000313" key="3">
    <source>
        <dbReference type="Proteomes" id="UP000698173"/>
    </source>
</evidence>
<name>A0A921FXM3_SPOPS</name>
<protein>
    <submittedName>
        <fullName evidence="2">Uncharacterized protein</fullName>
    </submittedName>
</protein>
<dbReference type="Proteomes" id="UP000698173">
    <property type="component" value="Unassembled WGS sequence"/>
</dbReference>
<evidence type="ECO:0000256" key="1">
    <source>
        <dbReference type="SAM" id="Phobius"/>
    </source>
</evidence>
<keyword evidence="1" id="KW-0812">Transmembrane</keyword>
<feature type="transmembrane region" description="Helical" evidence="1">
    <location>
        <begin position="12"/>
        <end position="32"/>
    </location>
</feature>
<reference evidence="2" key="2">
    <citation type="submission" date="2021-09" db="EMBL/GenBank/DDBJ databases">
        <authorList>
            <person name="Gilroy R."/>
        </authorList>
    </citation>
    <scope>NUCLEOTIDE SEQUENCE</scope>
    <source>
        <strain evidence="2">CHK171-7178</strain>
    </source>
</reference>
<keyword evidence="1" id="KW-0472">Membrane</keyword>
<feature type="transmembrane region" description="Helical" evidence="1">
    <location>
        <begin position="78"/>
        <end position="97"/>
    </location>
</feature>
<comment type="caution">
    <text evidence="2">The sequence shown here is derived from an EMBL/GenBank/DDBJ whole genome shotgun (WGS) entry which is preliminary data.</text>
</comment>
<evidence type="ECO:0000313" key="2">
    <source>
        <dbReference type="EMBL" id="HJF30936.1"/>
    </source>
</evidence>
<gene>
    <name evidence="2" type="ORF">K8V56_04035</name>
</gene>
<accession>A0A921FXM3</accession>
<dbReference type="AlphaFoldDB" id="A0A921FXM3"/>
<feature type="transmembrane region" description="Helical" evidence="1">
    <location>
        <begin position="44"/>
        <end position="66"/>
    </location>
</feature>
<reference evidence="2" key="1">
    <citation type="journal article" date="2021" name="PeerJ">
        <title>Extensive microbial diversity within the chicken gut microbiome revealed by metagenomics and culture.</title>
        <authorList>
            <person name="Gilroy R."/>
            <person name="Ravi A."/>
            <person name="Getino M."/>
            <person name="Pursley I."/>
            <person name="Horton D.L."/>
            <person name="Alikhan N.F."/>
            <person name="Baker D."/>
            <person name="Gharbi K."/>
            <person name="Hall N."/>
            <person name="Watson M."/>
            <person name="Adriaenssens E.M."/>
            <person name="Foster-Nyarko E."/>
            <person name="Jarju S."/>
            <person name="Secka A."/>
            <person name="Antonio M."/>
            <person name="Oren A."/>
            <person name="Chaudhuri R.R."/>
            <person name="La Ragione R."/>
            <person name="Hildebrand F."/>
            <person name="Pallen M.J."/>
        </authorList>
    </citation>
    <scope>NUCLEOTIDE SEQUENCE</scope>
    <source>
        <strain evidence="2">CHK171-7178</strain>
    </source>
</reference>
<dbReference type="EMBL" id="DYWT01000064">
    <property type="protein sequence ID" value="HJF30936.1"/>
    <property type="molecule type" value="Genomic_DNA"/>
</dbReference>
<sequence length="186" mass="21405">MQRSYESRHIFMVIAIGILLLSPIFIMVLPLFVANTLYFTAGNWYVLVSGAIYIVYSIGFLFLILSAMILSLLDSSKVSIYISIACLILSGFFFLIASKNYISLGDDSISYREMFSKENHSYSWDEIERVVYYEVPRGGGFPQYEFYFDDGEKFVLAENGIVERLRIVIYNRLNQVDIEIENANNN</sequence>
<keyword evidence="1" id="KW-1133">Transmembrane helix</keyword>
<proteinExistence type="predicted"/>
<organism evidence="2 3">
    <name type="scientific">Sporosarcina psychrophila</name>
    <name type="common">Bacillus psychrophilus</name>
    <dbReference type="NCBI Taxonomy" id="1476"/>
    <lineage>
        <taxon>Bacteria</taxon>
        <taxon>Bacillati</taxon>
        <taxon>Bacillota</taxon>
        <taxon>Bacilli</taxon>
        <taxon>Bacillales</taxon>
        <taxon>Caryophanaceae</taxon>
        <taxon>Sporosarcina</taxon>
    </lineage>
</organism>